<feature type="transmembrane region" description="Helical" evidence="5">
    <location>
        <begin position="45"/>
        <end position="63"/>
    </location>
</feature>
<dbReference type="Gene3D" id="3.40.50.1110">
    <property type="entry name" value="SGNH hydrolase"/>
    <property type="match status" value="1"/>
</dbReference>
<gene>
    <name evidence="8" type="primary">LOC105040666</name>
</gene>
<dbReference type="Pfam" id="PF00657">
    <property type="entry name" value="Lipase_GDSL"/>
    <property type="match status" value="1"/>
</dbReference>
<dbReference type="GO" id="GO:0016788">
    <property type="term" value="F:hydrolase activity, acting on ester bonds"/>
    <property type="evidence" value="ECO:0007669"/>
    <property type="project" value="InterPro"/>
</dbReference>
<dbReference type="InterPro" id="IPR036514">
    <property type="entry name" value="SGNH_hydro_sf"/>
</dbReference>
<feature type="signal peptide" evidence="6">
    <location>
        <begin position="1"/>
        <end position="21"/>
    </location>
</feature>
<dbReference type="PANTHER" id="PTHR22835">
    <property type="entry name" value="ZINC FINGER FYVE DOMAIN CONTAINING PROTEIN"/>
    <property type="match status" value="1"/>
</dbReference>
<sequence length="405" mass="45055">MKLSIFIFLHFLLIFFHVTFSVSQQYSSIFNFGDSLSDTGNLPLILNASTLPIGSLPYGMTFFGRPTGRFSNGRLIIDFLAGAFGFPFLPPFLARGKDFHQGANFAVSGATAIDIEFFQGRGLGDIARVNQSLSVQLRWFEELKPSLCNSTRSCKDYFSKSLFMIGEIGVNDYSTPLRARRSLKEVRSYVPKVIEAVSTVTERLIENGAVDLVVAGDPPLGCFGVFLTLYMSSKKEDYDPSTGCLNKLNDLTRYHNRMLRRLLEQFRTKYARLRFTYADYYDPVIRLARNPTRYGFSNGALKVCCGGGGSYNFNATLFCSQPGFNVCKDPSTYVGWDGIHLTEAAYRFIAMGLLNGPFADPPLMRSGVAVDTSLANQNFLKQKTLYHLASTIFCIFLLACGSVSS</sequence>
<protein>
    <submittedName>
        <fullName evidence="8">GDSL esterase/lipase At5g45910 isoform X1</fullName>
    </submittedName>
</protein>
<keyword evidence="7" id="KW-1185">Reference proteome</keyword>
<keyword evidence="4" id="KW-0325">Glycoprotein</keyword>
<keyword evidence="5" id="KW-1133">Transmembrane helix</keyword>
<keyword evidence="5" id="KW-0812">Transmembrane</keyword>
<feature type="chain" id="PRO_5026901190" evidence="6">
    <location>
        <begin position="22"/>
        <end position="405"/>
    </location>
</feature>
<dbReference type="OrthoDB" id="1600564at2759"/>
<evidence type="ECO:0000256" key="3">
    <source>
        <dbReference type="ARBA" id="ARBA00022801"/>
    </source>
</evidence>
<evidence type="ECO:0000256" key="2">
    <source>
        <dbReference type="ARBA" id="ARBA00022729"/>
    </source>
</evidence>
<evidence type="ECO:0000313" key="8">
    <source>
        <dbReference type="RefSeq" id="XP_010915610.1"/>
    </source>
</evidence>
<dbReference type="RefSeq" id="XP_010915610.1">
    <property type="nucleotide sequence ID" value="XM_010917308.2"/>
</dbReference>
<evidence type="ECO:0000256" key="5">
    <source>
        <dbReference type="SAM" id="Phobius"/>
    </source>
</evidence>
<dbReference type="InterPro" id="IPR001087">
    <property type="entry name" value="GDSL"/>
</dbReference>
<evidence type="ECO:0000256" key="4">
    <source>
        <dbReference type="ARBA" id="ARBA00023180"/>
    </source>
</evidence>
<feature type="transmembrane region" description="Helical" evidence="5">
    <location>
        <begin position="75"/>
        <end position="94"/>
    </location>
</feature>
<keyword evidence="2 6" id="KW-0732">Signal</keyword>
<evidence type="ECO:0000256" key="6">
    <source>
        <dbReference type="SAM" id="SignalP"/>
    </source>
</evidence>
<accession>A0A6I9QZK8</accession>
<dbReference type="GeneID" id="105040666"/>
<dbReference type="AlphaFoldDB" id="A0A6I9QZK8"/>
<dbReference type="FunCoup" id="A0A6I9QZK8">
    <property type="interactions" value="44"/>
</dbReference>
<dbReference type="SUPFAM" id="SSF52266">
    <property type="entry name" value="SGNH hydrolase"/>
    <property type="match status" value="1"/>
</dbReference>
<keyword evidence="5" id="KW-0472">Membrane</keyword>
<dbReference type="PANTHER" id="PTHR22835:SF659">
    <property type="entry name" value="GDSL LIPASE_ACYLHYDROLASE, PUTATIVE (AFU_ORTHOLOGUE AFUA_2G00510)-RELATED"/>
    <property type="match status" value="1"/>
</dbReference>
<comment type="similarity">
    <text evidence="1">Belongs to the 'GDSL' lipolytic enzyme family.</text>
</comment>
<reference evidence="8" key="1">
    <citation type="submission" date="2025-08" db="UniProtKB">
        <authorList>
            <consortium name="RefSeq"/>
        </authorList>
    </citation>
    <scope>IDENTIFICATION</scope>
</reference>
<evidence type="ECO:0000313" key="7">
    <source>
        <dbReference type="Proteomes" id="UP000504607"/>
    </source>
</evidence>
<name>A0A6I9QZK8_ELAGV</name>
<dbReference type="CDD" id="cd01837">
    <property type="entry name" value="SGNH_plant_lipase_like"/>
    <property type="match status" value="1"/>
</dbReference>
<dbReference type="Proteomes" id="UP000504607">
    <property type="component" value="Chromosome 3"/>
</dbReference>
<organism evidence="7 8">
    <name type="scientific">Elaeis guineensis var. tenera</name>
    <name type="common">Oil palm</name>
    <dbReference type="NCBI Taxonomy" id="51953"/>
    <lineage>
        <taxon>Eukaryota</taxon>
        <taxon>Viridiplantae</taxon>
        <taxon>Streptophyta</taxon>
        <taxon>Embryophyta</taxon>
        <taxon>Tracheophyta</taxon>
        <taxon>Spermatophyta</taxon>
        <taxon>Magnoliopsida</taxon>
        <taxon>Liliopsida</taxon>
        <taxon>Arecaceae</taxon>
        <taxon>Arecoideae</taxon>
        <taxon>Cocoseae</taxon>
        <taxon>Elaeidinae</taxon>
        <taxon>Elaeis</taxon>
    </lineage>
</organism>
<dbReference type="InterPro" id="IPR035669">
    <property type="entry name" value="SGNH_plant_lipase-like"/>
</dbReference>
<keyword evidence="3" id="KW-0378">Hydrolase</keyword>
<dbReference type="KEGG" id="egu:105040666"/>
<proteinExistence type="inferred from homology"/>
<evidence type="ECO:0000256" key="1">
    <source>
        <dbReference type="ARBA" id="ARBA00008668"/>
    </source>
</evidence>
<dbReference type="InParanoid" id="A0A6I9QZK8"/>